<organism evidence="2 3">
    <name type="scientific">Cupriavidus respiraculi</name>
    <dbReference type="NCBI Taxonomy" id="195930"/>
    <lineage>
        <taxon>Bacteria</taxon>
        <taxon>Pseudomonadati</taxon>
        <taxon>Pseudomonadota</taxon>
        <taxon>Betaproteobacteria</taxon>
        <taxon>Burkholderiales</taxon>
        <taxon>Burkholderiaceae</taxon>
        <taxon>Cupriavidus</taxon>
    </lineage>
</organism>
<evidence type="ECO:0000313" key="2">
    <source>
        <dbReference type="EMBL" id="CAG9182593.1"/>
    </source>
</evidence>
<evidence type="ECO:0000313" key="3">
    <source>
        <dbReference type="Proteomes" id="UP000721236"/>
    </source>
</evidence>
<dbReference type="RefSeq" id="WP_224044180.1">
    <property type="nucleotide sequence ID" value="NZ_CAJZAH010000008.1"/>
</dbReference>
<name>A0ABM8XQK8_9BURK</name>
<accession>A0ABM8XQK8</accession>
<sequence length="142" mass="15296">MFVSPVSHNDHHAHPLAQSPQHPCVDAASPLTAAAQGPGDLDLFAAEKYYRQKSGELEALSKQTGRYEVETLSDSDIKSLRAAGVPIDAFLKQHGEKLGWREYGQLAELILKTRDRQAVASLDGTAFPQPAATATVGARAYV</sequence>
<keyword evidence="3" id="KW-1185">Reference proteome</keyword>
<protein>
    <submittedName>
        <fullName evidence="2">Uncharacterized protein</fullName>
    </submittedName>
</protein>
<comment type="caution">
    <text evidence="2">The sequence shown here is derived from an EMBL/GenBank/DDBJ whole genome shotgun (WGS) entry which is preliminary data.</text>
</comment>
<proteinExistence type="predicted"/>
<gene>
    <name evidence="2" type="ORF">LMG21510_04607</name>
</gene>
<feature type="region of interest" description="Disordered" evidence="1">
    <location>
        <begin position="1"/>
        <end position="25"/>
    </location>
</feature>
<dbReference type="EMBL" id="CAJZAH010000008">
    <property type="protein sequence ID" value="CAG9182593.1"/>
    <property type="molecule type" value="Genomic_DNA"/>
</dbReference>
<dbReference type="Proteomes" id="UP000721236">
    <property type="component" value="Unassembled WGS sequence"/>
</dbReference>
<evidence type="ECO:0000256" key="1">
    <source>
        <dbReference type="SAM" id="MobiDB-lite"/>
    </source>
</evidence>
<reference evidence="2 3" key="1">
    <citation type="submission" date="2021-08" db="EMBL/GenBank/DDBJ databases">
        <authorList>
            <person name="Peeters C."/>
        </authorList>
    </citation>
    <scope>NUCLEOTIDE SEQUENCE [LARGE SCALE GENOMIC DNA]</scope>
    <source>
        <strain evidence="2 3">LMG 21510</strain>
    </source>
</reference>